<dbReference type="EMBL" id="SRLE01000010">
    <property type="protein sequence ID" value="TGD72305.1"/>
    <property type="molecule type" value="Genomic_DNA"/>
</dbReference>
<dbReference type="PANTHER" id="PTHR42760:SF133">
    <property type="entry name" value="3-OXOACYL-[ACYL-CARRIER-PROTEIN] REDUCTASE"/>
    <property type="match status" value="1"/>
</dbReference>
<evidence type="ECO:0000313" key="4">
    <source>
        <dbReference type="Proteomes" id="UP000298050"/>
    </source>
</evidence>
<keyword evidence="4" id="KW-1185">Reference proteome</keyword>
<sequence>MLQDSLRLDGRVVLVAGAGGGGLGTTVCRMAAEQGATVVAADRTQAKLDQDIAPLIAEGLSIVTVVADLQTEEGIAAAMDAARAAPGTLFGLVTMVGGGPAHTWAPATKMSRESWHEMFSKNLESMFFMAQAFAAELQAQSLRGAIVAVSSISGLGAGPYHIAYATAKAAIPPVVRTMALELAKSDIRVNAVAPAAMIGPKSLLPPNPELEGRAIPMARQGQHAEVAASIMFLLTDMGSYVTGQCLTVDGGITLKHAHIDEDNTPVMITNEAFLKAMKGEA</sequence>
<reference evidence="3 4" key="1">
    <citation type="submission" date="2019-04" db="EMBL/GenBank/DDBJ databases">
        <title>Taxonomy of novel Haliea sp. from mangrove soil of West Coast of India.</title>
        <authorList>
            <person name="Verma A."/>
            <person name="Kumar P."/>
            <person name="Krishnamurthi S."/>
        </authorList>
    </citation>
    <scope>NUCLEOTIDE SEQUENCE [LARGE SCALE GENOMIC DNA]</scope>
    <source>
        <strain evidence="3 4">SAOS-164</strain>
    </source>
</reference>
<organism evidence="3 4">
    <name type="scientific">Mangrovimicrobium sediminis</name>
    <dbReference type="NCBI Taxonomy" id="2562682"/>
    <lineage>
        <taxon>Bacteria</taxon>
        <taxon>Pseudomonadati</taxon>
        <taxon>Pseudomonadota</taxon>
        <taxon>Gammaproteobacteria</taxon>
        <taxon>Cellvibrionales</taxon>
        <taxon>Halieaceae</taxon>
        <taxon>Mangrovimicrobium</taxon>
    </lineage>
</organism>
<dbReference type="InterPro" id="IPR002347">
    <property type="entry name" value="SDR_fam"/>
</dbReference>
<dbReference type="GO" id="GO:0006633">
    <property type="term" value="P:fatty acid biosynthetic process"/>
    <property type="evidence" value="ECO:0007669"/>
    <property type="project" value="TreeGrafter"/>
</dbReference>
<evidence type="ECO:0000256" key="2">
    <source>
        <dbReference type="ARBA" id="ARBA00023002"/>
    </source>
</evidence>
<proteinExistence type="inferred from homology"/>
<dbReference type="GO" id="GO:0016616">
    <property type="term" value="F:oxidoreductase activity, acting on the CH-OH group of donors, NAD or NADP as acceptor"/>
    <property type="evidence" value="ECO:0007669"/>
    <property type="project" value="TreeGrafter"/>
</dbReference>
<dbReference type="FunFam" id="3.40.50.720:FF:000084">
    <property type="entry name" value="Short-chain dehydrogenase reductase"/>
    <property type="match status" value="1"/>
</dbReference>
<name>A0A4Z0LYY3_9GAMM</name>
<dbReference type="Proteomes" id="UP000298050">
    <property type="component" value="Unassembled WGS sequence"/>
</dbReference>
<dbReference type="AlphaFoldDB" id="A0A4Z0LYY3"/>
<comment type="caution">
    <text evidence="3">The sequence shown here is derived from an EMBL/GenBank/DDBJ whole genome shotgun (WGS) entry which is preliminary data.</text>
</comment>
<dbReference type="InterPro" id="IPR020904">
    <property type="entry name" value="Sc_DH/Rdtase_CS"/>
</dbReference>
<dbReference type="Pfam" id="PF13561">
    <property type="entry name" value="adh_short_C2"/>
    <property type="match status" value="1"/>
</dbReference>
<comment type="similarity">
    <text evidence="1">Belongs to the short-chain dehydrogenases/reductases (SDR) family.</text>
</comment>
<dbReference type="OrthoDB" id="9793499at2"/>
<dbReference type="PANTHER" id="PTHR42760">
    <property type="entry name" value="SHORT-CHAIN DEHYDROGENASES/REDUCTASES FAMILY MEMBER"/>
    <property type="match status" value="1"/>
</dbReference>
<gene>
    <name evidence="3" type="ORF">E4634_15180</name>
</gene>
<evidence type="ECO:0000256" key="1">
    <source>
        <dbReference type="ARBA" id="ARBA00006484"/>
    </source>
</evidence>
<dbReference type="CDD" id="cd05233">
    <property type="entry name" value="SDR_c"/>
    <property type="match status" value="1"/>
</dbReference>
<accession>A0A4Z0LYY3</accession>
<dbReference type="GO" id="GO:0048038">
    <property type="term" value="F:quinone binding"/>
    <property type="evidence" value="ECO:0007669"/>
    <property type="project" value="TreeGrafter"/>
</dbReference>
<evidence type="ECO:0000313" key="3">
    <source>
        <dbReference type="EMBL" id="TGD72305.1"/>
    </source>
</evidence>
<dbReference type="RefSeq" id="WP_135445411.1">
    <property type="nucleotide sequence ID" value="NZ_SRLE01000010.1"/>
</dbReference>
<dbReference type="InterPro" id="IPR036291">
    <property type="entry name" value="NAD(P)-bd_dom_sf"/>
</dbReference>
<dbReference type="PROSITE" id="PS00061">
    <property type="entry name" value="ADH_SHORT"/>
    <property type="match status" value="1"/>
</dbReference>
<keyword evidence="2" id="KW-0560">Oxidoreductase</keyword>
<dbReference type="SUPFAM" id="SSF51735">
    <property type="entry name" value="NAD(P)-binding Rossmann-fold domains"/>
    <property type="match status" value="1"/>
</dbReference>
<dbReference type="Gene3D" id="3.40.50.720">
    <property type="entry name" value="NAD(P)-binding Rossmann-like Domain"/>
    <property type="match status" value="1"/>
</dbReference>
<protein>
    <submittedName>
        <fullName evidence="3">SDR family oxidoreductase</fullName>
    </submittedName>
</protein>
<dbReference type="PRINTS" id="PR00081">
    <property type="entry name" value="GDHRDH"/>
</dbReference>